<dbReference type="PROSITE" id="PS50054">
    <property type="entry name" value="TYR_PHOSPHATASE_DUAL"/>
    <property type="match status" value="1"/>
</dbReference>
<feature type="domain" description="Tyrosine-protein phosphatase" evidence="6">
    <location>
        <begin position="173"/>
        <end position="331"/>
    </location>
</feature>
<dbReference type="EMBL" id="CAJZBQ010000023">
    <property type="protein sequence ID" value="CAG9319773.1"/>
    <property type="molecule type" value="Genomic_DNA"/>
</dbReference>
<protein>
    <recommendedName>
        <fullName evidence="2">protein-tyrosine-phosphatase</fullName>
        <ecNumber evidence="2">3.1.3.48</ecNumber>
    </recommendedName>
</protein>
<evidence type="ECO:0000256" key="4">
    <source>
        <dbReference type="ARBA" id="ARBA00022912"/>
    </source>
</evidence>
<dbReference type="PROSITE" id="PS00383">
    <property type="entry name" value="TYR_PHOSPHATASE_1"/>
    <property type="match status" value="1"/>
</dbReference>
<reference evidence="8" key="1">
    <citation type="submission" date="2021-09" db="EMBL/GenBank/DDBJ databases">
        <authorList>
            <consortium name="AG Swart"/>
            <person name="Singh M."/>
            <person name="Singh A."/>
            <person name="Seah K."/>
            <person name="Emmerich C."/>
        </authorList>
    </citation>
    <scope>NUCLEOTIDE SEQUENCE</scope>
    <source>
        <strain evidence="8">ATCC30299</strain>
    </source>
</reference>
<dbReference type="InterPro" id="IPR003595">
    <property type="entry name" value="Tyr_Pase_cat"/>
</dbReference>
<evidence type="ECO:0000256" key="2">
    <source>
        <dbReference type="ARBA" id="ARBA00013064"/>
    </source>
</evidence>
<dbReference type="Proteomes" id="UP001162131">
    <property type="component" value="Unassembled WGS sequence"/>
</dbReference>
<dbReference type="PROSITE" id="PS50056">
    <property type="entry name" value="TYR_PHOSPHATASE_2"/>
    <property type="match status" value="1"/>
</dbReference>
<dbReference type="Gene3D" id="3.90.190.10">
    <property type="entry name" value="Protein tyrosine phosphatase superfamily"/>
    <property type="match status" value="2"/>
</dbReference>
<evidence type="ECO:0000256" key="3">
    <source>
        <dbReference type="ARBA" id="ARBA00022801"/>
    </source>
</evidence>
<evidence type="ECO:0000256" key="1">
    <source>
        <dbReference type="ARBA" id="ARBA00007315"/>
    </source>
</evidence>
<feature type="region of interest" description="Disordered" evidence="5">
    <location>
        <begin position="375"/>
        <end position="406"/>
    </location>
</feature>
<dbReference type="InterPro" id="IPR016130">
    <property type="entry name" value="Tyr_Pase_AS"/>
</dbReference>
<dbReference type="CDD" id="cd14499">
    <property type="entry name" value="CDC14_C"/>
    <property type="match status" value="1"/>
</dbReference>
<sequence>MLSYNQAIEIIPNRLYWISNKSPPRNKANSSYFCIDNELTYEPFNQDFGPINLGMTYRFCVELDKLIKNPSLSQHQIFHYTALDPVKRTNAAYLMCAYQVLFLNKTSEAAWMPFSVLPRFLDYRDAGFGMCTYKCTILHCIQGLERALKLNWFNPKTFNFEEYENLQRIENGDMNWIIPEKMLAFSSPSPNNVDGDGYKCFTPEDYCPVFKKLGISTVVRLNKRTYEANRFKAEGINHYELYFLDGSCPSEEIVKKFIKIAETEPGGIAVHCKAGLGRTGTLIACYAMKHYEISAAAFIGWIRVCRPGSVLGPQQQFLIDMELICKSWRNSESNQNLLKKLKDEFLEKTELTPEESFIAKFGDFGQAKRLVSAKKTNQSITPERRRSLDRAYTPSTRSASVTYDSGKTKSYRNNAIQNIFMSRPQNYRLPSHTPITRGKAPI</sequence>
<dbReference type="InterPro" id="IPR029021">
    <property type="entry name" value="Prot-tyrosine_phosphatase-like"/>
</dbReference>
<dbReference type="SMART" id="SM00195">
    <property type="entry name" value="DSPc"/>
    <property type="match status" value="1"/>
</dbReference>
<proteinExistence type="inferred from homology"/>
<feature type="domain" description="Tyrosine specific protein phosphatases" evidence="7">
    <location>
        <begin position="255"/>
        <end position="317"/>
    </location>
</feature>
<dbReference type="FunFam" id="3.90.190.10:FF:000006">
    <property type="entry name" value="Dual specificity protein phosphatase CDC14B"/>
    <property type="match status" value="1"/>
</dbReference>
<dbReference type="InterPro" id="IPR029260">
    <property type="entry name" value="DSPn"/>
</dbReference>
<evidence type="ECO:0000259" key="7">
    <source>
        <dbReference type="PROSITE" id="PS50056"/>
    </source>
</evidence>
<dbReference type="InterPro" id="IPR044506">
    <property type="entry name" value="CDC14_C"/>
</dbReference>
<dbReference type="InterPro" id="IPR050561">
    <property type="entry name" value="PTP"/>
</dbReference>
<evidence type="ECO:0000259" key="6">
    <source>
        <dbReference type="PROSITE" id="PS50054"/>
    </source>
</evidence>
<dbReference type="Pfam" id="PF22785">
    <property type="entry name" value="Tc-R-P"/>
    <property type="match status" value="1"/>
</dbReference>
<evidence type="ECO:0000256" key="5">
    <source>
        <dbReference type="SAM" id="MobiDB-lite"/>
    </source>
</evidence>
<evidence type="ECO:0000313" key="9">
    <source>
        <dbReference type="Proteomes" id="UP001162131"/>
    </source>
</evidence>
<dbReference type="AlphaFoldDB" id="A0AAU9J873"/>
<dbReference type="SUPFAM" id="SSF52799">
    <property type="entry name" value="(Phosphotyrosine protein) phosphatases II"/>
    <property type="match status" value="2"/>
</dbReference>
<comment type="caution">
    <text evidence="8">The sequence shown here is derived from an EMBL/GenBank/DDBJ whole genome shotgun (WGS) entry which is preliminary data.</text>
</comment>
<dbReference type="GO" id="GO:0004725">
    <property type="term" value="F:protein tyrosine phosphatase activity"/>
    <property type="evidence" value="ECO:0007669"/>
    <property type="project" value="UniProtKB-EC"/>
</dbReference>
<gene>
    <name evidence="8" type="ORF">BSTOLATCC_MIC24321</name>
</gene>
<dbReference type="PANTHER" id="PTHR23339">
    <property type="entry name" value="TYROSINE SPECIFIC PROTEIN PHOSPHATASE AND DUAL SPECIFICITY PROTEIN PHOSPHATASE"/>
    <property type="match status" value="1"/>
</dbReference>
<organism evidence="8 9">
    <name type="scientific">Blepharisma stoltei</name>
    <dbReference type="NCBI Taxonomy" id="1481888"/>
    <lineage>
        <taxon>Eukaryota</taxon>
        <taxon>Sar</taxon>
        <taxon>Alveolata</taxon>
        <taxon>Ciliophora</taxon>
        <taxon>Postciliodesmatophora</taxon>
        <taxon>Heterotrichea</taxon>
        <taxon>Heterotrichida</taxon>
        <taxon>Blepharismidae</taxon>
        <taxon>Blepharisma</taxon>
    </lineage>
</organism>
<dbReference type="InterPro" id="IPR020422">
    <property type="entry name" value="TYR_PHOSPHATASE_DUAL_dom"/>
</dbReference>
<dbReference type="Pfam" id="PF14671">
    <property type="entry name" value="DSPn"/>
    <property type="match status" value="1"/>
</dbReference>
<keyword evidence="4" id="KW-0904">Protein phosphatase</keyword>
<keyword evidence="3" id="KW-0378">Hydrolase</keyword>
<comment type="similarity">
    <text evidence="1">Belongs to the protein-tyrosine phosphatase family. Non-receptor class CDC14 subfamily.</text>
</comment>
<dbReference type="CDD" id="cd17657">
    <property type="entry name" value="CDC14_N"/>
    <property type="match status" value="1"/>
</dbReference>
<name>A0AAU9J873_9CILI</name>
<feature type="compositionally biased region" description="Polar residues" evidence="5">
    <location>
        <begin position="393"/>
        <end position="405"/>
    </location>
</feature>
<evidence type="ECO:0000313" key="8">
    <source>
        <dbReference type="EMBL" id="CAG9319773.1"/>
    </source>
</evidence>
<keyword evidence="9" id="KW-1185">Reference proteome</keyword>
<dbReference type="SMART" id="SM00404">
    <property type="entry name" value="PTPc_motif"/>
    <property type="match status" value="1"/>
</dbReference>
<accession>A0AAU9J873</accession>
<dbReference type="EC" id="3.1.3.48" evidence="2"/>
<dbReference type="InterPro" id="IPR000387">
    <property type="entry name" value="Tyr_Pase_dom"/>
</dbReference>